<protein>
    <submittedName>
        <fullName evidence="1">Uncharacterized protein</fullName>
    </submittedName>
</protein>
<organism evidence="1 2">
    <name type="scientific">Vespula maculifrons</name>
    <name type="common">Eastern yellow jacket</name>
    <name type="synonym">Wasp</name>
    <dbReference type="NCBI Taxonomy" id="7453"/>
    <lineage>
        <taxon>Eukaryota</taxon>
        <taxon>Metazoa</taxon>
        <taxon>Ecdysozoa</taxon>
        <taxon>Arthropoda</taxon>
        <taxon>Hexapoda</taxon>
        <taxon>Insecta</taxon>
        <taxon>Pterygota</taxon>
        <taxon>Neoptera</taxon>
        <taxon>Endopterygota</taxon>
        <taxon>Hymenoptera</taxon>
        <taxon>Apocrita</taxon>
        <taxon>Aculeata</taxon>
        <taxon>Vespoidea</taxon>
        <taxon>Vespidae</taxon>
        <taxon>Vespinae</taxon>
        <taxon>Vespula</taxon>
    </lineage>
</organism>
<comment type="caution">
    <text evidence="1">The sequence shown here is derived from an EMBL/GenBank/DDBJ whole genome shotgun (WGS) entry which is preliminary data.</text>
</comment>
<accession>A0ABD2CGA3</accession>
<sequence length="139" mass="16498">MFSRVYFEDYCSTNKIKINRYLLVVIDAEISRVVLYSVCGLDNIFSGIKIIVSVICHAENMFSDISDYFQNCLNILKMTEDTSEKSKGKSKRYHFPYRLESTIIDIDITNHHQVQVRAEHDDVKADEIRRDRRRRKKRE</sequence>
<reference evidence="1 2" key="1">
    <citation type="journal article" date="2024" name="Ann. Entomol. Soc. Am.">
        <title>Genomic analyses of the southern and eastern yellowjacket wasps (Hymenoptera: Vespidae) reveal evolutionary signatures of social life.</title>
        <authorList>
            <person name="Catto M.A."/>
            <person name="Caine P.B."/>
            <person name="Orr S.E."/>
            <person name="Hunt B.G."/>
            <person name="Goodisman M.A.D."/>
        </authorList>
    </citation>
    <scope>NUCLEOTIDE SEQUENCE [LARGE SCALE GENOMIC DNA]</scope>
    <source>
        <strain evidence="1">232</strain>
        <tissue evidence="1">Head and thorax</tissue>
    </source>
</reference>
<dbReference type="Proteomes" id="UP001607303">
    <property type="component" value="Unassembled WGS sequence"/>
</dbReference>
<gene>
    <name evidence="1" type="ORF">V1477_008017</name>
</gene>
<evidence type="ECO:0000313" key="1">
    <source>
        <dbReference type="EMBL" id="KAL2743759.1"/>
    </source>
</evidence>
<keyword evidence="2" id="KW-1185">Reference proteome</keyword>
<dbReference type="EMBL" id="JAYRBN010000054">
    <property type="protein sequence ID" value="KAL2743759.1"/>
    <property type="molecule type" value="Genomic_DNA"/>
</dbReference>
<name>A0ABD2CGA3_VESMC</name>
<proteinExistence type="predicted"/>
<evidence type="ECO:0000313" key="2">
    <source>
        <dbReference type="Proteomes" id="UP001607303"/>
    </source>
</evidence>
<dbReference type="AlphaFoldDB" id="A0ABD2CGA3"/>